<evidence type="ECO:0000256" key="3">
    <source>
        <dbReference type="ARBA" id="ARBA00023277"/>
    </source>
</evidence>
<evidence type="ECO:0000256" key="4">
    <source>
        <dbReference type="HAMAP-Rule" id="MF_01854"/>
    </source>
</evidence>
<comment type="caution">
    <text evidence="5">The sequence shown here is derived from an EMBL/GenBank/DDBJ whole genome shotgun (WGS) entry which is preliminary data.</text>
</comment>
<evidence type="ECO:0000313" key="6">
    <source>
        <dbReference type="Proteomes" id="UP000483362"/>
    </source>
</evidence>
<comment type="catalytic activity">
    <reaction evidence="4">
        <text>beta-D-fructose 1,6-bisphosphate + H2O = beta-D-fructose 6-phosphate + phosphate</text>
        <dbReference type="Rhea" id="RHEA:11064"/>
        <dbReference type="ChEBI" id="CHEBI:15377"/>
        <dbReference type="ChEBI" id="CHEBI:32966"/>
        <dbReference type="ChEBI" id="CHEBI:43474"/>
        <dbReference type="ChEBI" id="CHEBI:57634"/>
        <dbReference type="EC" id="3.1.3.11"/>
    </reaction>
</comment>
<sequence length="672" mass="77404">MNEMDYKQVNDDMRYLTLLSRSFPNIATASTEIINLEAILNLPKGTEHFLADLHGEYQAFQHVLRNASGTIKRKVKEIFNETLGTKEQKELCTLIYYPELKLELVKRGITDAGDLNDWYFININRLVKVCRNVSSKYTRSKVHKALPPDFSYIIQELLHENSSDPNKQAYVDVVVRTIISTQRADDFIIAMCYLIQQLTIDVLHILGDVYDRGPSPDKIMDILCDYHNLDIQWGNHDILWMGAAAGNDCCIANVIRIAMRYGNQSVLEDGYGINLLPLATFAMETYKKDPCTQFIPKDLDEKDPEKMKSSRLMAQMHKAISIIQFKLEAATIKRRPEFEMSDRLLLDKIDYKKHIITIDGKQYELTDGNFPTVDPQDPYKLTAEEEMVVTKLHNSFVQSDKLKRHMNCMFRNGCIFAVVNGNLLYHASIPLNEDGSLKDVIIQGYPYHGHALLKKVGSLIRDAYFGAENQEDYLFAKDYVWYLWCGKNSPAFDKDKMATFERYFIADKATHKETKGWYYKLRDQEKICDMILDEFHVQGQYRHIINGHVPVKTIKGESPVKANGKLMVIDGGFSKAYQPETGIAGYTLVYHSRGFQLVQHEPFTSIQKAVEEGQDIKSTYEMVELTNHRMMVKDTDKGNELSSQIRDLQKLLVAYRSGLIKERAWRPITNKR</sequence>
<keyword evidence="2 4" id="KW-0464">Manganese</keyword>
<dbReference type="HAMAP" id="MF_01854">
    <property type="entry name" value="FBPase_class3"/>
    <property type="match status" value="1"/>
</dbReference>
<dbReference type="Pfam" id="PF06874">
    <property type="entry name" value="FBPase_2"/>
    <property type="match status" value="1"/>
</dbReference>
<evidence type="ECO:0000313" key="5">
    <source>
        <dbReference type="EMBL" id="MSS17133.1"/>
    </source>
</evidence>
<keyword evidence="6" id="KW-1185">Reference proteome</keyword>
<dbReference type="InterPro" id="IPR029052">
    <property type="entry name" value="Metallo-depent_PP-like"/>
</dbReference>
<dbReference type="SUPFAM" id="SSF56300">
    <property type="entry name" value="Metallo-dependent phosphatases"/>
    <property type="match status" value="2"/>
</dbReference>
<dbReference type="GO" id="GO:0006094">
    <property type="term" value="P:gluconeogenesis"/>
    <property type="evidence" value="ECO:0007669"/>
    <property type="project" value="UniProtKB-UniRule"/>
</dbReference>
<protein>
    <recommendedName>
        <fullName evidence="4">Fructose-1,6-bisphosphatase class 3</fullName>
        <shortName evidence="4">FBPase class 3</shortName>
        <ecNumber evidence="4">3.1.3.11</ecNumber>
    </recommendedName>
    <alternativeName>
        <fullName evidence="4">D-fructose-1,6-bisphosphate 1-phosphohydrolase class 3</fullName>
    </alternativeName>
</protein>
<comment type="pathway">
    <text evidence="4">Carbohydrate biosynthesis; gluconeogenesis.</text>
</comment>
<dbReference type="EC" id="3.1.3.11" evidence="4"/>
<evidence type="ECO:0000256" key="1">
    <source>
        <dbReference type="ARBA" id="ARBA00022801"/>
    </source>
</evidence>
<accession>A0A6L5XD01</accession>
<dbReference type="Gene3D" id="3.60.21.10">
    <property type="match status" value="1"/>
</dbReference>
<organism evidence="5 6">
    <name type="scientific">Sodaliphilus pleomorphus</name>
    <dbReference type="NCBI Taxonomy" id="2606626"/>
    <lineage>
        <taxon>Bacteria</taxon>
        <taxon>Pseudomonadati</taxon>
        <taxon>Bacteroidota</taxon>
        <taxon>Bacteroidia</taxon>
        <taxon>Bacteroidales</taxon>
        <taxon>Muribaculaceae</taxon>
        <taxon>Sodaliphilus</taxon>
    </lineage>
</organism>
<keyword evidence="3 4" id="KW-0119">Carbohydrate metabolism</keyword>
<proteinExistence type="inferred from homology"/>
<name>A0A6L5XD01_9BACT</name>
<dbReference type="PIRSF" id="PIRSF000906">
    <property type="entry name" value="FBPtase_Bacill"/>
    <property type="match status" value="1"/>
</dbReference>
<dbReference type="GO" id="GO:0042132">
    <property type="term" value="F:fructose 1,6-bisphosphate 1-phosphatase activity"/>
    <property type="evidence" value="ECO:0007669"/>
    <property type="project" value="UniProtKB-UniRule"/>
</dbReference>
<comment type="similarity">
    <text evidence="4">Belongs to the FBPase class 3 family.</text>
</comment>
<dbReference type="UniPathway" id="UPA00138"/>
<dbReference type="AlphaFoldDB" id="A0A6L5XD01"/>
<evidence type="ECO:0000256" key="2">
    <source>
        <dbReference type="ARBA" id="ARBA00023211"/>
    </source>
</evidence>
<comment type="cofactor">
    <cofactor evidence="4">
        <name>Mn(2+)</name>
        <dbReference type="ChEBI" id="CHEBI:29035"/>
    </cofactor>
</comment>
<keyword evidence="1 4" id="KW-0378">Hydrolase</keyword>
<dbReference type="Proteomes" id="UP000483362">
    <property type="component" value="Unassembled WGS sequence"/>
</dbReference>
<reference evidence="5 6" key="1">
    <citation type="submission" date="2019-08" db="EMBL/GenBank/DDBJ databases">
        <title>In-depth cultivation of the pig gut microbiome towards novel bacterial diversity and tailored functional studies.</title>
        <authorList>
            <person name="Wylensek D."/>
            <person name="Hitch T.C.A."/>
            <person name="Clavel T."/>
        </authorList>
    </citation>
    <scope>NUCLEOTIDE SEQUENCE [LARGE SCALE GENOMIC DNA]</scope>
    <source>
        <strain evidence="5 6">Oil-RF-744-WCA-WT-10</strain>
    </source>
</reference>
<gene>
    <name evidence="4" type="primary">fbp</name>
    <name evidence="5" type="ORF">FYJ29_05055</name>
</gene>
<dbReference type="EMBL" id="VULT01000006">
    <property type="protein sequence ID" value="MSS17133.1"/>
    <property type="molecule type" value="Genomic_DNA"/>
</dbReference>
<dbReference type="InterPro" id="IPR009164">
    <property type="entry name" value="FBPtase_class3"/>
</dbReference>